<dbReference type="SUPFAM" id="SSF50978">
    <property type="entry name" value="WD40 repeat-like"/>
    <property type="match status" value="1"/>
</dbReference>
<evidence type="ECO:0000256" key="10">
    <source>
        <dbReference type="ARBA" id="ARBA00023212"/>
    </source>
</evidence>
<evidence type="ECO:0000313" key="12">
    <source>
        <dbReference type="EMBL" id="NXH44018.1"/>
    </source>
</evidence>
<keyword evidence="3" id="KW-0963">Cytoplasm</keyword>
<protein>
    <submittedName>
        <fullName evidence="12">DNAI2 protein</fullName>
    </submittedName>
</protein>
<comment type="similarity">
    <text evidence="2">Belongs to the dynein intermediate chain family.</text>
</comment>
<evidence type="ECO:0000313" key="13">
    <source>
        <dbReference type="Proteomes" id="UP000523279"/>
    </source>
</evidence>
<dbReference type="SMART" id="SM00320">
    <property type="entry name" value="WD40"/>
    <property type="match status" value="5"/>
</dbReference>
<dbReference type="GO" id="GO:0005874">
    <property type="term" value="C:microtubule"/>
    <property type="evidence" value="ECO:0007669"/>
    <property type="project" value="UniProtKB-KW"/>
</dbReference>
<evidence type="ECO:0000256" key="6">
    <source>
        <dbReference type="ARBA" id="ARBA00022737"/>
    </source>
</evidence>
<feature type="non-terminal residue" evidence="12">
    <location>
        <position position="1"/>
    </location>
</feature>
<evidence type="ECO:0000256" key="8">
    <source>
        <dbReference type="ARBA" id="ARBA00023069"/>
    </source>
</evidence>
<dbReference type="GO" id="GO:0036158">
    <property type="term" value="P:outer dynein arm assembly"/>
    <property type="evidence" value="ECO:0007669"/>
    <property type="project" value="TreeGrafter"/>
</dbReference>
<keyword evidence="10" id="KW-0206">Cytoskeleton</keyword>
<feature type="non-terminal residue" evidence="12">
    <location>
        <position position="564"/>
    </location>
</feature>
<dbReference type="Gene3D" id="2.130.10.10">
    <property type="entry name" value="YVTN repeat-like/Quinoprotein amine dehydrogenase"/>
    <property type="match status" value="2"/>
</dbReference>
<evidence type="ECO:0000256" key="1">
    <source>
        <dbReference type="ARBA" id="ARBA00004430"/>
    </source>
</evidence>
<keyword evidence="7" id="KW-0243">Dynein</keyword>
<dbReference type="InterPro" id="IPR036322">
    <property type="entry name" value="WD40_repeat_dom_sf"/>
</dbReference>
<organism evidence="12 13">
    <name type="scientific">Dicaeum eximium</name>
    <dbReference type="NCBI Taxonomy" id="667154"/>
    <lineage>
        <taxon>Eukaryota</taxon>
        <taxon>Metazoa</taxon>
        <taxon>Chordata</taxon>
        <taxon>Craniata</taxon>
        <taxon>Vertebrata</taxon>
        <taxon>Euteleostomi</taxon>
        <taxon>Archelosauria</taxon>
        <taxon>Archosauria</taxon>
        <taxon>Dinosauria</taxon>
        <taxon>Saurischia</taxon>
        <taxon>Theropoda</taxon>
        <taxon>Coelurosauria</taxon>
        <taxon>Aves</taxon>
        <taxon>Neognathae</taxon>
        <taxon>Neoaves</taxon>
        <taxon>Telluraves</taxon>
        <taxon>Australaves</taxon>
        <taxon>Passeriformes</taxon>
        <taxon>Passeroidea</taxon>
        <taxon>Dicaeidae</taxon>
        <taxon>Dicaeum</taxon>
    </lineage>
</organism>
<evidence type="ECO:0000256" key="3">
    <source>
        <dbReference type="ARBA" id="ARBA00022490"/>
    </source>
</evidence>
<evidence type="ECO:0000256" key="2">
    <source>
        <dbReference type="ARBA" id="ARBA00011059"/>
    </source>
</evidence>
<dbReference type="GO" id="GO:0045504">
    <property type="term" value="F:dynein heavy chain binding"/>
    <property type="evidence" value="ECO:0007669"/>
    <property type="project" value="TreeGrafter"/>
</dbReference>
<dbReference type="Pfam" id="PF00400">
    <property type="entry name" value="WD40"/>
    <property type="match status" value="1"/>
</dbReference>
<gene>
    <name evidence="12" type="primary">Dnai2</name>
    <name evidence="12" type="ORF">DICEXI_R00645</name>
</gene>
<dbReference type="AlphaFoldDB" id="A0A7K9K138"/>
<dbReference type="GO" id="GO:0003341">
    <property type="term" value="P:cilium movement"/>
    <property type="evidence" value="ECO:0007669"/>
    <property type="project" value="TreeGrafter"/>
</dbReference>
<comment type="subcellular location">
    <subcellularLocation>
        <location evidence="1">Cytoplasm</location>
        <location evidence="1">Cytoskeleton</location>
        <location evidence="1">Cilium axoneme</location>
    </subcellularLocation>
</comment>
<keyword evidence="8" id="KW-0969">Cilium</keyword>
<proteinExistence type="inferred from homology"/>
<keyword evidence="9" id="KW-0505">Motor protein</keyword>
<keyword evidence="6" id="KW-0677">Repeat</keyword>
<dbReference type="EMBL" id="VWZP01005535">
    <property type="protein sequence ID" value="NXH44018.1"/>
    <property type="molecule type" value="Genomic_DNA"/>
</dbReference>
<dbReference type="PANTHER" id="PTHR12442">
    <property type="entry name" value="DYNEIN INTERMEDIATE CHAIN"/>
    <property type="match status" value="1"/>
</dbReference>
<dbReference type="InterPro" id="IPR001680">
    <property type="entry name" value="WD40_rpt"/>
</dbReference>
<dbReference type="GO" id="GO:0045503">
    <property type="term" value="F:dynein light chain binding"/>
    <property type="evidence" value="ECO:0007669"/>
    <property type="project" value="TreeGrafter"/>
</dbReference>
<keyword evidence="5" id="KW-0493">Microtubule</keyword>
<evidence type="ECO:0000256" key="4">
    <source>
        <dbReference type="ARBA" id="ARBA00022574"/>
    </source>
</evidence>
<reference evidence="12 13" key="1">
    <citation type="submission" date="2019-09" db="EMBL/GenBank/DDBJ databases">
        <title>Bird 10,000 Genomes (B10K) Project - Family phase.</title>
        <authorList>
            <person name="Zhang G."/>
        </authorList>
    </citation>
    <scope>NUCLEOTIDE SEQUENCE [LARGE SCALE GENOMIC DNA]</scope>
    <source>
        <strain evidence="12">B10K-DU-001-34</strain>
        <tissue evidence="12">Muscle</tissue>
    </source>
</reference>
<comment type="caution">
    <text evidence="12">The sequence shown here is derived from an EMBL/GenBank/DDBJ whole genome shotgun (WGS) entry which is preliminary data.</text>
</comment>
<evidence type="ECO:0000256" key="11">
    <source>
        <dbReference type="ARBA" id="ARBA00023273"/>
    </source>
</evidence>
<accession>A0A7K9K138</accession>
<keyword evidence="4" id="KW-0853">WD repeat</keyword>
<dbReference type="GO" id="GO:0036157">
    <property type="term" value="C:outer dynein arm"/>
    <property type="evidence" value="ECO:0007669"/>
    <property type="project" value="TreeGrafter"/>
</dbReference>
<name>A0A7K9K138_9PASE</name>
<sequence>MEIKFEYTRKRSEFGRPCSFSDLPAEVTVDIAPDPGLAEDFIPQDPVDFAAQEGPVMAVHEVNTERAQVSIQGVNHVEGGWPKHVDHKNSELTSRYREEVEREEAYTKTVQRLGFVVEHYIRQNNTIDIYEEYFEEEEEEEEEEEHPSAKTINVIRWHSLGGDPNMPRRMATHMSWHPDGNRAVAVAYCSLDFQDSRKDLNVDSYIWDLEKPYTPELTLKPSSPVVTLEYNSKDWYHVLGGCYNGQIVYWDTRKGGLPMEMTPVEFSHRDPVYGACWLPSRTGTECFSGSTDGQVLWWDIRKMSQPSEKLILDITRQDQLKDALGAISLDFAPTMPTKFLVGTEQGIIISCNRDAKTPPEKIANIFRSHIGAVYRVTRSPFFPKVFLTVGDWTARIWTEELMDSSSIMETKYHTAYLLDTCWSPVKPAVFFTTRSDGTLDIWDFLFHQKEPSLSLRVSNDPLLSLSVQDNGHIIACGTKQGTVTLLEISAGLCTARKNEKTLTSTMFEREARREKTLQDKYRERLLREQERLRARPEEQEDAQEVFKQAQADFLAAIKAERRRR</sequence>
<keyword evidence="11" id="KW-0966">Cell projection</keyword>
<evidence type="ECO:0000256" key="5">
    <source>
        <dbReference type="ARBA" id="ARBA00022701"/>
    </source>
</evidence>
<dbReference type="PANTHER" id="PTHR12442:SF7">
    <property type="entry name" value="DYNEIN AXONEMAL INTERMEDIATE CHAIN 2"/>
    <property type="match status" value="1"/>
</dbReference>
<evidence type="ECO:0000256" key="9">
    <source>
        <dbReference type="ARBA" id="ARBA00023175"/>
    </source>
</evidence>
<dbReference type="Proteomes" id="UP000523279">
    <property type="component" value="Unassembled WGS sequence"/>
</dbReference>
<keyword evidence="13" id="KW-1185">Reference proteome</keyword>
<dbReference type="InterPro" id="IPR015943">
    <property type="entry name" value="WD40/YVTN_repeat-like_dom_sf"/>
</dbReference>
<evidence type="ECO:0000256" key="7">
    <source>
        <dbReference type="ARBA" id="ARBA00023017"/>
    </source>
</evidence>
<dbReference type="InterPro" id="IPR050687">
    <property type="entry name" value="Dynein_IC"/>
</dbReference>